<dbReference type="PROSITE" id="PS51712">
    <property type="entry name" value="G_ENGA"/>
    <property type="match status" value="1"/>
</dbReference>
<comment type="function">
    <text evidence="7">GTPase that plays an essential role in the late steps of ribosome biogenesis.</text>
</comment>
<reference evidence="11 12" key="1">
    <citation type="submission" date="2024-03" db="EMBL/GenBank/DDBJ databases">
        <title>Aureococcus anophagefferens CCMP1851 and Kratosvirus quantuckense: Draft genome of a second virus-susceptible host strain in the model system.</title>
        <authorList>
            <person name="Chase E."/>
            <person name="Truchon A.R."/>
            <person name="Schepens W."/>
            <person name="Wilhelm S.W."/>
        </authorList>
    </citation>
    <scope>NUCLEOTIDE SEQUENCE [LARGE SCALE GENOMIC DNA]</scope>
    <source>
        <strain evidence="11 12">CCMP1851</strain>
    </source>
</reference>
<dbReference type="NCBIfam" id="TIGR00231">
    <property type="entry name" value="small_GTP"/>
    <property type="match status" value="1"/>
</dbReference>
<dbReference type="InterPro" id="IPR016484">
    <property type="entry name" value="GTPase_Der"/>
</dbReference>
<evidence type="ECO:0000256" key="7">
    <source>
        <dbReference type="RuleBase" id="RU004481"/>
    </source>
</evidence>
<dbReference type="PIRSF" id="PIRSF006485">
    <property type="entry name" value="GTP-binding_EngA"/>
    <property type="match status" value="1"/>
</dbReference>
<dbReference type="InterPro" id="IPR015946">
    <property type="entry name" value="KH_dom-like_a/b"/>
</dbReference>
<dbReference type="EMBL" id="JBBJCI010000230">
    <property type="protein sequence ID" value="KAK7238306.1"/>
    <property type="molecule type" value="Genomic_DNA"/>
</dbReference>
<evidence type="ECO:0000256" key="8">
    <source>
        <dbReference type="SAM" id="MobiDB-lite"/>
    </source>
</evidence>
<dbReference type="Gene3D" id="3.40.50.300">
    <property type="entry name" value="P-loop containing nucleotide triphosphate hydrolases"/>
    <property type="match status" value="2"/>
</dbReference>
<comment type="caution">
    <text evidence="11">The sequence shown here is derived from an EMBL/GenBank/DDBJ whole genome shotgun (WGS) entry which is preliminary data.</text>
</comment>
<dbReference type="PANTHER" id="PTHR43834:SF6">
    <property type="entry name" value="GTPASE DER"/>
    <property type="match status" value="1"/>
</dbReference>
<evidence type="ECO:0000259" key="10">
    <source>
        <dbReference type="PROSITE" id="PS51712"/>
    </source>
</evidence>
<dbReference type="PANTHER" id="PTHR43834">
    <property type="entry name" value="GTPASE DER"/>
    <property type="match status" value="1"/>
</dbReference>
<sequence>MVAGLILAALAATAGAWRPGGRAPALRRPSCLGATIDDTEAPEAAFGASSSSGAPKRLKRVPRGARPTVAIIGRPNVGKSSLVNRLCDAGKKGTIAVNEAGVTRDRVYQKAEWCGRTFDVVDTGGLLFEDEEGALFLDEIREQATLALREACACVVVVDGRAGSTRLDDDIARFLRRWPDQTLEVVLAVNKCESAEREAELVADFWPLGLGEPRACSAIHGNGVAEVLDALLPALDASIEAKAAQIKTMDAIDAKPHVNVCFLGRPNVGKSSLLNRFLGPGETRAIVSDVAGTTRDAVDAELDVDGTIFRFVDTAGVRRKARVTKQGTEPEMVARALRTARLADVVLLVVDATQDLSDQDAALAQRSAQRVADDGRACVVLANKWDAYEDKDEASTRAVEKKIKETLTAVSWAEVVFLSAKTGQRCLKVYAALQRAVDAHRRRVATATLNEVIRDAMLWQPPPASAGGKAGAKIYFVSQTAVAPPTIVAMCNSPTAFTDNYKRYLERKLRESLNFAGTPVSFIFRGRRLRDSNRDAAKRSKP</sequence>
<dbReference type="InterPro" id="IPR005225">
    <property type="entry name" value="Small_GTP-bd"/>
</dbReference>
<dbReference type="Proteomes" id="UP001363151">
    <property type="component" value="Unassembled WGS sequence"/>
</dbReference>
<feature type="signal peptide" evidence="9">
    <location>
        <begin position="1"/>
        <end position="16"/>
    </location>
</feature>
<dbReference type="NCBIfam" id="TIGR03594">
    <property type="entry name" value="GTPase_EngA"/>
    <property type="match status" value="1"/>
</dbReference>
<gene>
    <name evidence="11" type="ORF">SO694_00023051</name>
</gene>
<evidence type="ECO:0000313" key="12">
    <source>
        <dbReference type="Proteomes" id="UP001363151"/>
    </source>
</evidence>
<dbReference type="InterPro" id="IPR027417">
    <property type="entry name" value="P-loop_NTPase"/>
</dbReference>
<evidence type="ECO:0000256" key="1">
    <source>
        <dbReference type="ARBA" id="ARBA00008279"/>
    </source>
</evidence>
<dbReference type="CDD" id="cd01895">
    <property type="entry name" value="EngA2"/>
    <property type="match status" value="1"/>
</dbReference>
<comment type="similarity">
    <text evidence="1 7">Belongs to the TRAFAC class TrmE-Era-EngA-EngB-Septin-like GTPase superfamily. EngA (Der) GTPase family.</text>
</comment>
<keyword evidence="5 7" id="KW-0547">Nucleotide-binding</keyword>
<evidence type="ECO:0000256" key="4">
    <source>
        <dbReference type="ARBA" id="ARBA00022737"/>
    </source>
</evidence>
<keyword evidence="9" id="KW-0732">Signal</keyword>
<dbReference type="Pfam" id="PF01926">
    <property type="entry name" value="MMR_HSR1"/>
    <property type="match status" value="2"/>
</dbReference>
<keyword evidence="4 7" id="KW-0677">Repeat</keyword>
<dbReference type="Gene3D" id="3.30.300.20">
    <property type="match status" value="1"/>
</dbReference>
<evidence type="ECO:0000256" key="5">
    <source>
        <dbReference type="ARBA" id="ARBA00022741"/>
    </source>
</evidence>
<dbReference type="HAMAP" id="MF_00195">
    <property type="entry name" value="GTPase_Der"/>
    <property type="match status" value="1"/>
</dbReference>
<feature type="chain" id="PRO_5047129725" description="GTPase Der" evidence="9">
    <location>
        <begin position="17"/>
        <end position="542"/>
    </location>
</feature>
<protein>
    <recommendedName>
        <fullName evidence="2 7">GTPase Der</fullName>
    </recommendedName>
</protein>
<keyword evidence="12" id="KW-1185">Reference proteome</keyword>
<feature type="domain" description="EngA-type G" evidence="10">
    <location>
        <begin position="258"/>
        <end position="441"/>
    </location>
</feature>
<evidence type="ECO:0000256" key="9">
    <source>
        <dbReference type="SAM" id="SignalP"/>
    </source>
</evidence>
<keyword evidence="6 7" id="KW-0342">GTP-binding</keyword>
<dbReference type="SUPFAM" id="SSF52540">
    <property type="entry name" value="P-loop containing nucleoside triphosphate hydrolases"/>
    <property type="match status" value="2"/>
</dbReference>
<dbReference type="CDD" id="cd01894">
    <property type="entry name" value="EngA1"/>
    <property type="match status" value="1"/>
</dbReference>
<dbReference type="PRINTS" id="PR00326">
    <property type="entry name" value="GTP1OBG"/>
</dbReference>
<evidence type="ECO:0000256" key="2">
    <source>
        <dbReference type="ARBA" id="ARBA00020953"/>
    </source>
</evidence>
<accession>A0ABR1FTJ0</accession>
<keyword evidence="3" id="KW-0690">Ribosome biogenesis</keyword>
<dbReference type="InterPro" id="IPR006073">
    <property type="entry name" value="GTP-bd"/>
</dbReference>
<name>A0ABR1FTJ0_AURAN</name>
<dbReference type="InterPro" id="IPR031166">
    <property type="entry name" value="G_ENGA"/>
</dbReference>
<evidence type="ECO:0000256" key="6">
    <source>
        <dbReference type="ARBA" id="ARBA00023134"/>
    </source>
</evidence>
<feature type="region of interest" description="Disordered" evidence="8">
    <location>
        <begin position="43"/>
        <end position="62"/>
    </location>
</feature>
<evidence type="ECO:0000313" key="11">
    <source>
        <dbReference type="EMBL" id="KAK7238306.1"/>
    </source>
</evidence>
<evidence type="ECO:0000256" key="3">
    <source>
        <dbReference type="ARBA" id="ARBA00022517"/>
    </source>
</evidence>
<dbReference type="Pfam" id="PF14714">
    <property type="entry name" value="KH_dom-like"/>
    <property type="match status" value="1"/>
</dbReference>
<proteinExistence type="inferred from homology"/>
<organism evidence="11 12">
    <name type="scientific">Aureococcus anophagefferens</name>
    <name type="common">Harmful bloom alga</name>
    <dbReference type="NCBI Taxonomy" id="44056"/>
    <lineage>
        <taxon>Eukaryota</taxon>
        <taxon>Sar</taxon>
        <taxon>Stramenopiles</taxon>
        <taxon>Ochrophyta</taxon>
        <taxon>Pelagophyceae</taxon>
        <taxon>Pelagomonadales</taxon>
        <taxon>Pelagomonadaceae</taxon>
        <taxon>Aureococcus</taxon>
    </lineage>
</organism>
<dbReference type="InterPro" id="IPR032859">
    <property type="entry name" value="KH_dom-like"/>
</dbReference>
<feature type="compositionally biased region" description="Low complexity" evidence="8">
    <location>
        <begin position="43"/>
        <end position="55"/>
    </location>
</feature>